<dbReference type="GO" id="GO:0016491">
    <property type="term" value="F:oxidoreductase activity"/>
    <property type="evidence" value="ECO:0007669"/>
    <property type="project" value="InterPro"/>
</dbReference>
<dbReference type="InterPro" id="IPR008333">
    <property type="entry name" value="Cbr1-like_FAD-bd_dom"/>
</dbReference>
<dbReference type="EMBL" id="CP116968">
    <property type="protein sequence ID" value="WNM63066.1"/>
    <property type="molecule type" value="Genomic_DNA"/>
</dbReference>
<dbReference type="SUPFAM" id="SSF63380">
    <property type="entry name" value="Riboflavin synthase domain-like"/>
    <property type="match status" value="1"/>
</dbReference>
<dbReference type="SUPFAM" id="SSF52343">
    <property type="entry name" value="Ferredoxin reductase-like, C-terminal NADP-linked domain"/>
    <property type="match status" value="1"/>
</dbReference>
<gene>
    <name evidence="2" type="ORF">PQG83_04750</name>
</gene>
<dbReference type="InterPro" id="IPR017927">
    <property type="entry name" value="FAD-bd_FR_type"/>
</dbReference>
<dbReference type="PRINTS" id="PR00410">
    <property type="entry name" value="PHEHYDRXLASE"/>
</dbReference>
<dbReference type="Pfam" id="PF00175">
    <property type="entry name" value="NAD_binding_1"/>
    <property type="match status" value="1"/>
</dbReference>
<dbReference type="KEGG" id="nneo:PQG83_04750"/>
<dbReference type="RefSeq" id="WP_312747385.1">
    <property type="nucleotide sequence ID" value="NZ_CP116968.1"/>
</dbReference>
<sequence length="243" mass="26966">MQEFNALVSRVRDLTHDVRELKLTLLAPDAIEFMAGQWISLNVWNPGLRQHVPRQYSIASPPGQSQQITLLFNRVPDGSGSNYLFGLHEGDPVTFHGPNGSFILQEKPGRDVVFVATGTGIAPFRSMLSTFLEEPGAGTLTLYWGLRSQRDLYYQHELEALARRHPNFSFITILSRPENGWQGPIGRVTTLVENYVASVSNATFYLCGNGGMIRDTTAIVRKKGLCSIRTEQYYDTAGAGTDA</sequence>
<dbReference type="Pfam" id="PF00970">
    <property type="entry name" value="FAD_binding_6"/>
    <property type="match status" value="1"/>
</dbReference>
<dbReference type="PRINTS" id="PR00371">
    <property type="entry name" value="FPNCR"/>
</dbReference>
<organism evidence="2 3">
    <name type="scientific">Candidatus Nitrospira neomarina</name>
    <dbReference type="NCBI Taxonomy" id="3020899"/>
    <lineage>
        <taxon>Bacteria</taxon>
        <taxon>Pseudomonadati</taxon>
        <taxon>Nitrospirota</taxon>
        <taxon>Nitrospiria</taxon>
        <taxon>Nitrospirales</taxon>
        <taxon>Nitrospiraceae</taxon>
        <taxon>Nitrospira</taxon>
    </lineage>
</organism>
<evidence type="ECO:0000259" key="1">
    <source>
        <dbReference type="PROSITE" id="PS51384"/>
    </source>
</evidence>
<reference evidence="2 3" key="1">
    <citation type="submission" date="2023-01" db="EMBL/GenBank/DDBJ databases">
        <title>Cultivation and genomic characterization of new, ubiquitous marine nitrite-oxidizing bacteria from the Nitrospirales.</title>
        <authorList>
            <person name="Mueller A.J."/>
            <person name="Daebeler A."/>
            <person name="Herbold C.W."/>
            <person name="Kirkegaard R.H."/>
            <person name="Daims H."/>
        </authorList>
    </citation>
    <scope>NUCLEOTIDE SEQUENCE [LARGE SCALE GENOMIC DNA]</scope>
    <source>
        <strain evidence="2 3">DK</strain>
    </source>
</reference>
<evidence type="ECO:0000313" key="3">
    <source>
        <dbReference type="Proteomes" id="UP001302494"/>
    </source>
</evidence>
<protein>
    <submittedName>
        <fullName evidence="2">FAD-binding oxidoreductase</fullName>
    </submittedName>
</protein>
<dbReference type="InterPro" id="IPR017938">
    <property type="entry name" value="Riboflavin_synthase-like_b-brl"/>
</dbReference>
<dbReference type="Proteomes" id="UP001302494">
    <property type="component" value="Chromosome"/>
</dbReference>
<name>A0AA96GJG6_9BACT</name>
<dbReference type="PANTHER" id="PTHR47354">
    <property type="entry name" value="NADH OXIDOREDUCTASE HCR"/>
    <property type="match status" value="1"/>
</dbReference>
<dbReference type="PROSITE" id="PS51384">
    <property type="entry name" value="FAD_FR"/>
    <property type="match status" value="1"/>
</dbReference>
<evidence type="ECO:0000313" key="2">
    <source>
        <dbReference type="EMBL" id="WNM63066.1"/>
    </source>
</evidence>
<dbReference type="InterPro" id="IPR001709">
    <property type="entry name" value="Flavoprot_Pyr_Nucl_cyt_Rdtase"/>
</dbReference>
<dbReference type="InterPro" id="IPR039261">
    <property type="entry name" value="FNR_nucleotide-bd"/>
</dbReference>
<accession>A0AA96GJG6</accession>
<proteinExistence type="predicted"/>
<dbReference type="Gene3D" id="2.40.30.10">
    <property type="entry name" value="Translation factors"/>
    <property type="match status" value="1"/>
</dbReference>
<dbReference type="PANTHER" id="PTHR47354:SF5">
    <property type="entry name" value="PROTEIN RFBI"/>
    <property type="match status" value="1"/>
</dbReference>
<feature type="domain" description="FAD-binding FR-type" evidence="1">
    <location>
        <begin position="1"/>
        <end position="105"/>
    </location>
</feature>
<dbReference type="InterPro" id="IPR050415">
    <property type="entry name" value="MRET"/>
</dbReference>
<dbReference type="AlphaFoldDB" id="A0AA96GJG6"/>
<keyword evidence="3" id="KW-1185">Reference proteome</keyword>
<dbReference type="Gene3D" id="3.40.50.80">
    <property type="entry name" value="Nucleotide-binding domain of ferredoxin-NADP reductase (FNR) module"/>
    <property type="match status" value="1"/>
</dbReference>
<dbReference type="InterPro" id="IPR001433">
    <property type="entry name" value="OxRdtase_FAD/NAD-bd"/>
</dbReference>